<dbReference type="EMBL" id="CM042049">
    <property type="protein sequence ID" value="KAI3745872.1"/>
    <property type="molecule type" value="Genomic_DNA"/>
</dbReference>
<evidence type="ECO:0000313" key="2">
    <source>
        <dbReference type="Proteomes" id="UP001055879"/>
    </source>
</evidence>
<accession>A0ACB9DHV5</accession>
<evidence type="ECO:0000313" key="1">
    <source>
        <dbReference type="EMBL" id="KAI3745872.1"/>
    </source>
</evidence>
<reference evidence="2" key="1">
    <citation type="journal article" date="2022" name="Mol. Ecol. Resour.">
        <title>The genomes of chicory, endive, great burdock and yacon provide insights into Asteraceae palaeo-polyploidization history and plant inulin production.</title>
        <authorList>
            <person name="Fan W."/>
            <person name="Wang S."/>
            <person name="Wang H."/>
            <person name="Wang A."/>
            <person name="Jiang F."/>
            <person name="Liu H."/>
            <person name="Zhao H."/>
            <person name="Xu D."/>
            <person name="Zhang Y."/>
        </authorList>
    </citation>
    <scope>NUCLEOTIDE SEQUENCE [LARGE SCALE GENOMIC DNA]</scope>
    <source>
        <strain evidence="2">cv. Niubang</strain>
    </source>
</reference>
<organism evidence="1 2">
    <name type="scientific">Arctium lappa</name>
    <name type="common">Greater burdock</name>
    <name type="synonym">Lappa major</name>
    <dbReference type="NCBI Taxonomy" id="4217"/>
    <lineage>
        <taxon>Eukaryota</taxon>
        <taxon>Viridiplantae</taxon>
        <taxon>Streptophyta</taxon>
        <taxon>Embryophyta</taxon>
        <taxon>Tracheophyta</taxon>
        <taxon>Spermatophyta</taxon>
        <taxon>Magnoliopsida</taxon>
        <taxon>eudicotyledons</taxon>
        <taxon>Gunneridae</taxon>
        <taxon>Pentapetalae</taxon>
        <taxon>asterids</taxon>
        <taxon>campanulids</taxon>
        <taxon>Asterales</taxon>
        <taxon>Asteraceae</taxon>
        <taxon>Carduoideae</taxon>
        <taxon>Cardueae</taxon>
        <taxon>Arctiinae</taxon>
        <taxon>Arctium</taxon>
    </lineage>
</organism>
<gene>
    <name evidence="1" type="ORF">L6452_08283</name>
</gene>
<reference evidence="1 2" key="2">
    <citation type="journal article" date="2022" name="Mol. Ecol. Resour.">
        <title>The genomes of chicory, endive, great burdock and yacon provide insights into Asteraceae paleo-polyploidization history and plant inulin production.</title>
        <authorList>
            <person name="Fan W."/>
            <person name="Wang S."/>
            <person name="Wang H."/>
            <person name="Wang A."/>
            <person name="Jiang F."/>
            <person name="Liu H."/>
            <person name="Zhao H."/>
            <person name="Xu D."/>
            <person name="Zhang Y."/>
        </authorList>
    </citation>
    <scope>NUCLEOTIDE SEQUENCE [LARGE SCALE GENOMIC DNA]</scope>
    <source>
        <strain evidence="2">cv. Niubang</strain>
    </source>
</reference>
<proteinExistence type="predicted"/>
<keyword evidence="2" id="KW-1185">Reference proteome</keyword>
<sequence length="84" mass="9540">MLALDIQLEIIKRLPVKSLIQFRSVCKAWKSFIDSSQFIAGYSVPHTQPQHLLIKYEVEDPQITEFMNLAQSTQSKVNGFVGST</sequence>
<protein>
    <submittedName>
        <fullName evidence="1">Uncharacterized protein</fullName>
    </submittedName>
</protein>
<name>A0ACB9DHV5_ARCLA</name>
<comment type="caution">
    <text evidence="1">The sequence shown here is derived from an EMBL/GenBank/DDBJ whole genome shotgun (WGS) entry which is preliminary data.</text>
</comment>
<dbReference type="Proteomes" id="UP001055879">
    <property type="component" value="Linkage Group LG03"/>
</dbReference>